<dbReference type="PANTHER" id="PTHR10943">
    <property type="entry name" value="26S PROTEASOME NON-ATPASE REGULATORY SUBUNIT"/>
    <property type="match status" value="1"/>
</dbReference>
<organism evidence="2">
    <name type="scientific">marine sediment metagenome</name>
    <dbReference type="NCBI Taxonomy" id="412755"/>
    <lineage>
        <taxon>unclassified sequences</taxon>
        <taxon>metagenomes</taxon>
        <taxon>ecological metagenomes</taxon>
    </lineage>
</organism>
<sequence length="74" mass="8098">MVEEEEEKKKKKKKIDPSYQSAAVLGLALVSMGEKVGGDMMMRSIDHLLQYCGTPVRRAVPLAIALLHVSDAKG</sequence>
<dbReference type="GO" id="GO:0008540">
    <property type="term" value="C:proteasome regulatory particle, base subcomplex"/>
    <property type="evidence" value="ECO:0007669"/>
    <property type="project" value="TreeGrafter"/>
</dbReference>
<dbReference type="GO" id="GO:0005634">
    <property type="term" value="C:nucleus"/>
    <property type="evidence" value="ECO:0007669"/>
    <property type="project" value="TreeGrafter"/>
</dbReference>
<evidence type="ECO:0000256" key="1">
    <source>
        <dbReference type="ARBA" id="ARBA00022737"/>
    </source>
</evidence>
<dbReference type="GO" id="GO:0043161">
    <property type="term" value="P:proteasome-mediated ubiquitin-dependent protein catabolic process"/>
    <property type="evidence" value="ECO:0007669"/>
    <property type="project" value="TreeGrafter"/>
</dbReference>
<comment type="caution">
    <text evidence="2">The sequence shown here is derived from an EMBL/GenBank/DDBJ whole genome shotgun (WGS) entry which is preliminary data.</text>
</comment>
<feature type="non-terminal residue" evidence="2">
    <location>
        <position position="74"/>
    </location>
</feature>
<dbReference type="EMBL" id="BARS01058947">
    <property type="protein sequence ID" value="GAG42221.1"/>
    <property type="molecule type" value="Genomic_DNA"/>
</dbReference>
<dbReference type="PANTHER" id="PTHR10943:SF1">
    <property type="entry name" value="26S PROTEASOME NON-ATPASE REGULATORY SUBUNIT 2"/>
    <property type="match status" value="1"/>
</dbReference>
<name>X0Z0I6_9ZZZZ</name>
<keyword evidence="1" id="KW-0677">Repeat</keyword>
<proteinExistence type="predicted"/>
<dbReference type="AlphaFoldDB" id="X0Z0I6"/>
<evidence type="ECO:0000313" key="2">
    <source>
        <dbReference type="EMBL" id="GAG42221.1"/>
    </source>
</evidence>
<accession>X0Z0I6</accession>
<gene>
    <name evidence="2" type="ORF">S01H1_85680</name>
</gene>
<dbReference type="GO" id="GO:0034515">
    <property type="term" value="C:proteasome storage granule"/>
    <property type="evidence" value="ECO:0007669"/>
    <property type="project" value="TreeGrafter"/>
</dbReference>
<reference evidence="2" key="1">
    <citation type="journal article" date="2014" name="Front. Microbiol.">
        <title>High frequency of phylogenetically diverse reductive dehalogenase-homologous genes in deep subseafloor sedimentary metagenomes.</title>
        <authorList>
            <person name="Kawai M."/>
            <person name="Futagami T."/>
            <person name="Toyoda A."/>
            <person name="Takaki Y."/>
            <person name="Nishi S."/>
            <person name="Hori S."/>
            <person name="Arai W."/>
            <person name="Tsubouchi T."/>
            <person name="Morono Y."/>
            <person name="Uchiyama I."/>
            <person name="Ito T."/>
            <person name="Fujiyama A."/>
            <person name="Inagaki F."/>
            <person name="Takami H."/>
        </authorList>
    </citation>
    <scope>NUCLEOTIDE SEQUENCE</scope>
    <source>
        <strain evidence="2">Expedition CK06-06</strain>
    </source>
</reference>
<protein>
    <submittedName>
        <fullName evidence="2">Uncharacterized protein</fullName>
    </submittedName>
</protein>